<evidence type="ECO:0000313" key="2">
    <source>
        <dbReference type="EMBL" id="GFR03620.1"/>
    </source>
</evidence>
<dbReference type="EMBL" id="BMAO01015704">
    <property type="protein sequence ID" value="GFR03620.1"/>
    <property type="molecule type" value="Genomic_DNA"/>
</dbReference>
<dbReference type="Proteomes" id="UP000887116">
    <property type="component" value="Unassembled WGS sequence"/>
</dbReference>
<gene>
    <name evidence="2" type="ORF">TNCT_465011</name>
</gene>
<organism evidence="2 3">
    <name type="scientific">Trichonephila clavata</name>
    <name type="common">Joro spider</name>
    <name type="synonym">Nephila clavata</name>
    <dbReference type="NCBI Taxonomy" id="2740835"/>
    <lineage>
        <taxon>Eukaryota</taxon>
        <taxon>Metazoa</taxon>
        <taxon>Ecdysozoa</taxon>
        <taxon>Arthropoda</taxon>
        <taxon>Chelicerata</taxon>
        <taxon>Arachnida</taxon>
        <taxon>Araneae</taxon>
        <taxon>Araneomorphae</taxon>
        <taxon>Entelegynae</taxon>
        <taxon>Araneoidea</taxon>
        <taxon>Nephilidae</taxon>
        <taxon>Trichonephila</taxon>
    </lineage>
</organism>
<feature type="region of interest" description="Disordered" evidence="1">
    <location>
        <begin position="1"/>
        <end position="73"/>
    </location>
</feature>
<evidence type="ECO:0000256" key="1">
    <source>
        <dbReference type="SAM" id="MobiDB-lite"/>
    </source>
</evidence>
<reference evidence="2" key="1">
    <citation type="submission" date="2020-07" db="EMBL/GenBank/DDBJ databases">
        <title>Multicomponent nature underlies the extraordinary mechanical properties of spider dragline silk.</title>
        <authorList>
            <person name="Kono N."/>
            <person name="Nakamura H."/>
            <person name="Mori M."/>
            <person name="Yoshida Y."/>
            <person name="Ohtoshi R."/>
            <person name="Malay A.D."/>
            <person name="Moran D.A.P."/>
            <person name="Tomita M."/>
            <person name="Numata K."/>
            <person name="Arakawa K."/>
        </authorList>
    </citation>
    <scope>NUCLEOTIDE SEQUENCE</scope>
</reference>
<feature type="compositionally biased region" description="Polar residues" evidence="1">
    <location>
        <begin position="29"/>
        <end position="46"/>
    </location>
</feature>
<protein>
    <submittedName>
        <fullName evidence="2">Uncharacterized protein</fullName>
    </submittedName>
</protein>
<evidence type="ECO:0000313" key="3">
    <source>
        <dbReference type="Proteomes" id="UP000887116"/>
    </source>
</evidence>
<proteinExistence type="predicted"/>
<sequence length="90" mass="10185">MGDRTQALIEGPYNSYGYDRRKDKRHTFEISQQQKTDSRKGNTTVGATRYEGRFERMPTGMQHPSDKVSNAAESGSVRPFPLIYKAVTQG</sequence>
<accession>A0A8X6GK60</accession>
<comment type="caution">
    <text evidence="2">The sequence shown here is derived from an EMBL/GenBank/DDBJ whole genome shotgun (WGS) entry which is preliminary data.</text>
</comment>
<name>A0A8X6GK60_TRICU</name>
<keyword evidence="3" id="KW-1185">Reference proteome</keyword>
<dbReference type="AlphaFoldDB" id="A0A8X6GK60"/>